<dbReference type="AlphaFoldDB" id="A0AAD5DVM3"/>
<keyword evidence="4" id="KW-0793">Thylakoid</keyword>
<evidence type="ECO:0000259" key="9">
    <source>
        <dbReference type="PROSITE" id="PS50059"/>
    </source>
</evidence>
<dbReference type="PANTHER" id="PTHR47833:SF2">
    <property type="entry name" value="PEPTIDYLPROLYL ISOMERASE"/>
    <property type="match status" value="1"/>
</dbReference>
<keyword evidence="7" id="KW-0697">Rotamase</keyword>
<keyword evidence="7" id="KW-0413">Isomerase</keyword>
<evidence type="ECO:0000256" key="7">
    <source>
        <dbReference type="PROSITE-ProRule" id="PRU00277"/>
    </source>
</evidence>
<dbReference type="EC" id="5.2.1.8" evidence="7"/>
<dbReference type="Proteomes" id="UP001205105">
    <property type="component" value="Unassembled WGS sequence"/>
</dbReference>
<evidence type="ECO:0000256" key="8">
    <source>
        <dbReference type="SAM" id="MobiDB-lite"/>
    </source>
</evidence>
<protein>
    <recommendedName>
        <fullName evidence="7">peptidylprolyl isomerase</fullName>
        <ecNumber evidence="7">5.2.1.8</ecNumber>
    </recommendedName>
</protein>
<dbReference type="PANTHER" id="PTHR47833">
    <property type="entry name" value="PHOTOSYNTHETIC NDH SUBUNIT OF LUMENAL LOCATION 4, CHLOROPLASTIC"/>
    <property type="match status" value="1"/>
</dbReference>
<sequence length="194" mass="20136">MQTLSARPTVAGRPAASARRHPSSAVVCAAHGPQQQQAAAAVDRRALLMAAGAIMASAALQQGQAAQAEECEFKIAASGMQYCDLVEGSGEAPAQGARIRAHYTGRLQSNGVVFDSSYERGRPLIFQIGVGQVIKGWDQGILGAEGIPAMKPGGKRRLVIPSELAYGARGAGGVIPPNATLVFDVEYLGVQGKR</sequence>
<gene>
    <name evidence="10" type="ORF">COHA_005150</name>
</gene>
<dbReference type="Pfam" id="PF00254">
    <property type="entry name" value="FKBP_C"/>
    <property type="match status" value="1"/>
</dbReference>
<evidence type="ECO:0000256" key="4">
    <source>
        <dbReference type="ARBA" id="ARBA00023078"/>
    </source>
</evidence>
<keyword evidence="1" id="KW-0150">Chloroplast</keyword>
<feature type="region of interest" description="Disordered" evidence="8">
    <location>
        <begin position="1"/>
        <end position="23"/>
    </location>
</feature>
<feature type="compositionally biased region" description="Low complexity" evidence="8">
    <location>
        <begin position="11"/>
        <end position="23"/>
    </location>
</feature>
<reference evidence="10" key="1">
    <citation type="submission" date="2020-11" db="EMBL/GenBank/DDBJ databases">
        <title>Chlorella ohadii genome sequencing and assembly.</title>
        <authorList>
            <person name="Murik O."/>
            <person name="Treves H."/>
            <person name="Kedem I."/>
            <person name="Shotland Y."/>
            <person name="Kaplan A."/>
        </authorList>
    </citation>
    <scope>NUCLEOTIDE SEQUENCE</scope>
    <source>
        <strain evidence="10">1</strain>
    </source>
</reference>
<comment type="catalytic activity">
    <reaction evidence="7">
        <text>[protein]-peptidylproline (omega=180) = [protein]-peptidylproline (omega=0)</text>
        <dbReference type="Rhea" id="RHEA:16237"/>
        <dbReference type="Rhea" id="RHEA-COMP:10747"/>
        <dbReference type="Rhea" id="RHEA-COMP:10748"/>
        <dbReference type="ChEBI" id="CHEBI:83833"/>
        <dbReference type="ChEBI" id="CHEBI:83834"/>
        <dbReference type="EC" id="5.2.1.8"/>
    </reaction>
</comment>
<dbReference type="EMBL" id="JADXDR010000067">
    <property type="protein sequence ID" value="KAI7841184.1"/>
    <property type="molecule type" value="Genomic_DNA"/>
</dbReference>
<evidence type="ECO:0000313" key="10">
    <source>
        <dbReference type="EMBL" id="KAI7841184.1"/>
    </source>
</evidence>
<evidence type="ECO:0000256" key="1">
    <source>
        <dbReference type="ARBA" id="ARBA00022528"/>
    </source>
</evidence>
<evidence type="ECO:0000256" key="3">
    <source>
        <dbReference type="ARBA" id="ARBA00022946"/>
    </source>
</evidence>
<evidence type="ECO:0000256" key="6">
    <source>
        <dbReference type="ARBA" id="ARBA00046272"/>
    </source>
</evidence>
<keyword evidence="5" id="KW-1015">Disulfide bond</keyword>
<dbReference type="SUPFAM" id="SSF54534">
    <property type="entry name" value="FKBP-like"/>
    <property type="match status" value="1"/>
</dbReference>
<comment type="caution">
    <text evidence="10">The sequence shown here is derived from an EMBL/GenBank/DDBJ whole genome shotgun (WGS) entry which is preliminary data.</text>
</comment>
<organism evidence="10 11">
    <name type="scientific">Chlorella ohadii</name>
    <dbReference type="NCBI Taxonomy" id="2649997"/>
    <lineage>
        <taxon>Eukaryota</taxon>
        <taxon>Viridiplantae</taxon>
        <taxon>Chlorophyta</taxon>
        <taxon>core chlorophytes</taxon>
        <taxon>Trebouxiophyceae</taxon>
        <taxon>Chlorellales</taxon>
        <taxon>Chlorellaceae</taxon>
        <taxon>Chlorella clade</taxon>
        <taxon>Chlorella</taxon>
    </lineage>
</organism>
<proteinExistence type="predicted"/>
<comment type="subcellular location">
    <subcellularLocation>
        <location evidence="6">Plastid</location>
        <location evidence="6">Chloroplast thylakoid</location>
    </subcellularLocation>
</comment>
<evidence type="ECO:0000256" key="5">
    <source>
        <dbReference type="ARBA" id="ARBA00023157"/>
    </source>
</evidence>
<keyword evidence="11" id="KW-1185">Reference proteome</keyword>
<dbReference type="InterPro" id="IPR001179">
    <property type="entry name" value="PPIase_FKBP_dom"/>
</dbReference>
<dbReference type="FunFam" id="3.10.50.40:FF:000032">
    <property type="entry name" value="Peptidylprolyl isomerase"/>
    <property type="match status" value="1"/>
</dbReference>
<keyword evidence="2" id="KW-0934">Plastid</keyword>
<evidence type="ECO:0000313" key="11">
    <source>
        <dbReference type="Proteomes" id="UP001205105"/>
    </source>
</evidence>
<name>A0AAD5DVM3_9CHLO</name>
<dbReference type="InterPro" id="IPR046357">
    <property type="entry name" value="PPIase_dom_sf"/>
</dbReference>
<dbReference type="Gene3D" id="3.10.50.40">
    <property type="match status" value="1"/>
</dbReference>
<feature type="domain" description="PPIase FKBP-type" evidence="9">
    <location>
        <begin position="96"/>
        <end position="191"/>
    </location>
</feature>
<accession>A0AAD5DVM3</accession>
<dbReference type="GO" id="GO:0003755">
    <property type="term" value="F:peptidyl-prolyl cis-trans isomerase activity"/>
    <property type="evidence" value="ECO:0007669"/>
    <property type="project" value="UniProtKB-KW"/>
</dbReference>
<dbReference type="PROSITE" id="PS50059">
    <property type="entry name" value="FKBP_PPIASE"/>
    <property type="match status" value="1"/>
</dbReference>
<keyword evidence="3" id="KW-0809">Transit peptide</keyword>
<dbReference type="GO" id="GO:0009534">
    <property type="term" value="C:chloroplast thylakoid"/>
    <property type="evidence" value="ECO:0007669"/>
    <property type="project" value="UniProtKB-SubCell"/>
</dbReference>
<dbReference type="InterPro" id="IPR044183">
    <property type="entry name" value="PNSL4/FKBP13-like"/>
</dbReference>
<evidence type="ECO:0000256" key="2">
    <source>
        <dbReference type="ARBA" id="ARBA00022640"/>
    </source>
</evidence>